<proteinExistence type="predicted"/>
<dbReference type="Proteomes" id="UP001242342">
    <property type="component" value="Unassembled WGS sequence"/>
</dbReference>
<reference evidence="2 5" key="3">
    <citation type="submission" date="2023-07" db="EMBL/GenBank/DDBJ databases">
        <title>Genome content predicts the carbon catabolic preferences of heterotrophic bacteria.</title>
        <authorList>
            <person name="Gralka M."/>
        </authorList>
    </citation>
    <scope>NUCLEOTIDE SEQUENCE [LARGE SCALE GENOMIC DNA]</scope>
    <source>
        <strain evidence="2 5">4G03</strain>
    </source>
</reference>
<comment type="caution">
    <text evidence="3">The sequence shown here is derived from an EMBL/GenBank/DDBJ whole genome shotgun (WGS) entry which is preliminary data.</text>
</comment>
<sequence length="435" mass="51451">MILIYTHKVTPRVRYIFKHIFTRILQVQIDFTGKVEEFVAYNGPKFSYTNVPLGKEFFVQSNELLFQQGIKDVEVVIQKWDEIPCFFPTVEASEIPFDIFAASFFLVSRYEEYLPHIKDKHGRFTASESIAYKNGFLEKPLVDIWSYKFLETLKQKFPDFENTIRKFEYISTIDVDNAYAYKHKSFIRTIGGFLKDASQFKVFTIWDRFAVLFNIKKDPFDTFEKAIELKKTHSVRTIFFFLIGDYTTFDTNVSASKRKFKLLIKDMVDYARVGLHPSYYTMNDSLMLKKEKERLEEITNMPIKRSRQHYLRVSLPETYQQLIDLEIEEDYSMGYATHVGFRASTCTPFYFYDLDFEIQTPLKIFPFALMDTTLNDYMKLTPKQSLGKIRDLKNEVKAVNGTLITVFHNESLSNYLRWRGWNRLYNSMLKIVGNV</sequence>
<reference evidence="3 4" key="1">
    <citation type="journal article" date="2016" name="Nat. Commun.">
        <title>Microbial interactions lead to rapid micro-scale successions on model marine particles.</title>
        <authorList>
            <person name="Datta M.S."/>
            <person name="Sliwerska E."/>
            <person name="Gore J."/>
            <person name="Polz M.F."/>
            <person name="Cordero O.X."/>
        </authorList>
    </citation>
    <scope>NUCLEOTIDE SEQUENCE [LARGE SCALE GENOMIC DNA]</scope>
    <source>
        <strain evidence="3 4">4G03</strain>
    </source>
</reference>
<evidence type="ECO:0000313" key="3">
    <source>
        <dbReference type="EMBL" id="PHN97555.1"/>
    </source>
</evidence>
<dbReference type="EMBL" id="PDUU01000006">
    <property type="protein sequence ID" value="PHN97555.1"/>
    <property type="molecule type" value="Genomic_DNA"/>
</dbReference>
<name>A0A2G1BVC4_9FLAO</name>
<keyword evidence="5" id="KW-1185">Reference proteome</keyword>
<dbReference type="RefSeq" id="WP_099215290.1">
    <property type="nucleotide sequence ID" value="NZ_JAUYVU010000008.1"/>
</dbReference>
<evidence type="ECO:0000313" key="2">
    <source>
        <dbReference type="EMBL" id="MDP2542033.1"/>
    </source>
</evidence>
<evidence type="ECO:0000313" key="5">
    <source>
        <dbReference type="Proteomes" id="UP001242342"/>
    </source>
</evidence>
<organism evidence="3 4">
    <name type="scientific">Tenacibaculum discolor</name>
    <dbReference type="NCBI Taxonomy" id="361581"/>
    <lineage>
        <taxon>Bacteria</taxon>
        <taxon>Pseudomonadati</taxon>
        <taxon>Bacteroidota</taxon>
        <taxon>Flavobacteriia</taxon>
        <taxon>Flavobacteriales</taxon>
        <taxon>Flavobacteriaceae</taxon>
        <taxon>Tenacibaculum</taxon>
    </lineage>
</organism>
<feature type="domain" description="DUF7033" evidence="1">
    <location>
        <begin position="95"/>
        <end position="184"/>
    </location>
</feature>
<reference evidence="3" key="2">
    <citation type="submission" date="2017-10" db="EMBL/GenBank/DDBJ databases">
        <authorList>
            <person name="Enke T.N."/>
            <person name="Cordero O.X."/>
        </authorList>
    </citation>
    <scope>NUCLEOTIDE SEQUENCE</scope>
    <source>
        <strain evidence="3">4G03</strain>
    </source>
</reference>
<dbReference type="Pfam" id="PF23019">
    <property type="entry name" value="DUF7033"/>
    <property type="match status" value="1"/>
</dbReference>
<evidence type="ECO:0000313" key="4">
    <source>
        <dbReference type="Proteomes" id="UP000222163"/>
    </source>
</evidence>
<protein>
    <submittedName>
        <fullName evidence="2">Polysaccharide deacetylase family protein</fullName>
    </submittedName>
</protein>
<dbReference type="Proteomes" id="UP000222163">
    <property type="component" value="Unassembled WGS sequence"/>
</dbReference>
<evidence type="ECO:0000259" key="1">
    <source>
        <dbReference type="Pfam" id="PF23019"/>
    </source>
</evidence>
<dbReference type="EMBL" id="JAUYVU010000008">
    <property type="protein sequence ID" value="MDP2542033.1"/>
    <property type="molecule type" value="Genomic_DNA"/>
</dbReference>
<dbReference type="InterPro" id="IPR054297">
    <property type="entry name" value="DUF7033"/>
</dbReference>
<gene>
    <name evidence="3" type="ORF">CSC81_08180</name>
    <name evidence="2" type="ORF">Q8W23_11155</name>
</gene>
<accession>A0A2G1BVC4</accession>
<dbReference type="AlphaFoldDB" id="A0A2G1BVC4"/>
<dbReference type="CDD" id="cd10931">
    <property type="entry name" value="CE4_u7"/>
    <property type="match status" value="1"/>
</dbReference>